<sequence>MRGREVREEPLRMLAGAVASALAKAVDTDLWADLRARVAAVLAPTLFDLVSAHLDEARGRVVGAPAVRLELARAEFTTEWRGSIHTMLWQHPEAAGPLRAVLHAVSPALPRVAGESGVVQHSGAHHSGAHHSGAHHSGTHHSGARDPGVHPAGWPAGFR</sequence>
<dbReference type="STRING" id="1179773.BN6_82190"/>
<dbReference type="HOGENOM" id="CLU_1659476_0_0_11"/>
<name>K0KAZ6_SACES</name>
<evidence type="ECO:0000313" key="3">
    <source>
        <dbReference type="Proteomes" id="UP000006281"/>
    </source>
</evidence>
<dbReference type="AlphaFoldDB" id="K0KAZ6"/>
<evidence type="ECO:0000313" key="2">
    <source>
        <dbReference type="EMBL" id="CCH35436.1"/>
    </source>
</evidence>
<feature type="compositionally biased region" description="Basic residues" evidence="1">
    <location>
        <begin position="123"/>
        <end position="139"/>
    </location>
</feature>
<dbReference type="EMBL" id="HE804045">
    <property type="protein sequence ID" value="CCH35436.1"/>
    <property type="molecule type" value="Genomic_DNA"/>
</dbReference>
<feature type="region of interest" description="Disordered" evidence="1">
    <location>
        <begin position="117"/>
        <end position="159"/>
    </location>
</feature>
<dbReference type="KEGG" id="sesp:BN6_82190"/>
<organism evidence="2 3">
    <name type="scientific">Saccharothrix espanaensis (strain ATCC 51144 / DSM 44229 / JCM 9112 / NBRC 15066 / NRRL 15764)</name>
    <dbReference type="NCBI Taxonomy" id="1179773"/>
    <lineage>
        <taxon>Bacteria</taxon>
        <taxon>Bacillati</taxon>
        <taxon>Actinomycetota</taxon>
        <taxon>Actinomycetes</taxon>
        <taxon>Pseudonocardiales</taxon>
        <taxon>Pseudonocardiaceae</taxon>
        <taxon>Saccharothrix</taxon>
    </lineage>
</organism>
<accession>K0KAZ6</accession>
<protein>
    <submittedName>
        <fullName evidence="2">Uncharacterized protein</fullName>
    </submittedName>
</protein>
<dbReference type="PATRIC" id="fig|1179773.3.peg.8296"/>
<keyword evidence="3" id="KW-1185">Reference proteome</keyword>
<proteinExistence type="predicted"/>
<dbReference type="Proteomes" id="UP000006281">
    <property type="component" value="Chromosome"/>
</dbReference>
<reference evidence="2 3" key="1">
    <citation type="journal article" date="2012" name="BMC Genomics">
        <title>Complete genome sequence of Saccharothrix espanaensis DSM 44229T and comparison to the other completely sequenced Pseudonocardiaceae.</title>
        <authorList>
            <person name="Strobel T."/>
            <person name="Al-Dilaimi A."/>
            <person name="Blom J."/>
            <person name="Gessner A."/>
            <person name="Kalinowski J."/>
            <person name="Luzhetska M."/>
            <person name="Puhler A."/>
            <person name="Szczepanowski R."/>
            <person name="Bechthold A."/>
            <person name="Ruckert C."/>
        </authorList>
    </citation>
    <scope>NUCLEOTIDE SEQUENCE [LARGE SCALE GENOMIC DNA]</scope>
    <source>
        <strain evidence="3">ATCC 51144 / DSM 44229 / JCM 9112 / NBRC 15066 / NRRL 15764</strain>
    </source>
</reference>
<dbReference type="eggNOG" id="ENOG50326BW">
    <property type="taxonomic scope" value="Bacteria"/>
</dbReference>
<gene>
    <name evidence="2" type="ordered locus">BN6_82190</name>
</gene>
<evidence type="ECO:0000256" key="1">
    <source>
        <dbReference type="SAM" id="MobiDB-lite"/>
    </source>
</evidence>